<evidence type="ECO:0000313" key="1">
    <source>
        <dbReference type="Proteomes" id="UP000228380"/>
    </source>
</evidence>
<sequence length="96" mass="11051">MKKTSPRLNIERKSSIEDEPRTLRLDQFQYAREEALCVLSTKTIEEALKIFTDGLKPVLSIRDNKDLDADAEMLDCAEMEHLNLPLLKRETVSSPF</sequence>
<accession>A0A8B9AK52</accession>
<gene>
    <name evidence="2" type="primary">LOC120112141</name>
</gene>
<dbReference type="PANTHER" id="PTHR34808:SF2">
    <property type="entry name" value="EXPRESSED PROTEIN"/>
    <property type="match status" value="1"/>
</dbReference>
<evidence type="ECO:0000313" key="2">
    <source>
        <dbReference type="RefSeq" id="XP_038986720.1"/>
    </source>
</evidence>
<organism evidence="1 2">
    <name type="scientific">Phoenix dactylifera</name>
    <name type="common">Date palm</name>
    <dbReference type="NCBI Taxonomy" id="42345"/>
    <lineage>
        <taxon>Eukaryota</taxon>
        <taxon>Viridiplantae</taxon>
        <taxon>Streptophyta</taxon>
        <taxon>Embryophyta</taxon>
        <taxon>Tracheophyta</taxon>
        <taxon>Spermatophyta</taxon>
        <taxon>Magnoliopsida</taxon>
        <taxon>Liliopsida</taxon>
        <taxon>Arecaceae</taxon>
        <taxon>Coryphoideae</taxon>
        <taxon>Phoeniceae</taxon>
        <taxon>Phoenix</taxon>
    </lineage>
</organism>
<dbReference type="RefSeq" id="XP_038986720.1">
    <property type="nucleotide sequence ID" value="XM_039130792.1"/>
</dbReference>
<name>A0A8B9AK52_PHODC</name>
<dbReference type="KEGG" id="pda:120112141"/>
<proteinExistence type="predicted"/>
<dbReference type="OrthoDB" id="603047at2759"/>
<reference evidence="1" key="1">
    <citation type="journal article" date="2019" name="Nat. Commun.">
        <title>Genome-wide association mapping of date palm fruit traits.</title>
        <authorList>
            <person name="Hazzouri K.M."/>
            <person name="Gros-Balthazard M."/>
            <person name="Flowers J.M."/>
            <person name="Copetti D."/>
            <person name="Lemansour A."/>
            <person name="Lebrun M."/>
            <person name="Masmoudi K."/>
            <person name="Ferrand S."/>
            <person name="Dhar M.I."/>
            <person name="Fresquez Z.A."/>
            <person name="Rosas U."/>
            <person name="Zhang J."/>
            <person name="Talag J."/>
            <person name="Lee S."/>
            <person name="Kudrna D."/>
            <person name="Powell R.F."/>
            <person name="Leitch I.J."/>
            <person name="Krueger R.R."/>
            <person name="Wing R.A."/>
            <person name="Amiri K.M.A."/>
            <person name="Purugganan M.D."/>
        </authorList>
    </citation>
    <scope>NUCLEOTIDE SEQUENCE [LARGE SCALE GENOMIC DNA]</scope>
    <source>
        <strain evidence="1">cv. Khalas</strain>
    </source>
</reference>
<dbReference type="AlphaFoldDB" id="A0A8B9AK52"/>
<keyword evidence="1" id="KW-1185">Reference proteome</keyword>
<dbReference type="PANTHER" id="PTHR34808">
    <property type="entry name" value="EXPRESSED PROTEIN"/>
    <property type="match status" value="1"/>
</dbReference>
<dbReference type="GeneID" id="120112141"/>
<reference evidence="2" key="2">
    <citation type="submission" date="2025-08" db="UniProtKB">
        <authorList>
            <consortium name="RefSeq"/>
        </authorList>
    </citation>
    <scope>IDENTIFICATION</scope>
    <source>
        <tissue evidence="2">Young leaves</tissue>
    </source>
</reference>
<protein>
    <submittedName>
        <fullName evidence="2">Uncharacterized protein LOC120112141</fullName>
    </submittedName>
</protein>
<dbReference type="Proteomes" id="UP000228380">
    <property type="component" value="Chromosome 10"/>
</dbReference>